<dbReference type="InterPro" id="IPR011989">
    <property type="entry name" value="ARM-like"/>
</dbReference>
<dbReference type="Pfam" id="PF25567">
    <property type="entry name" value="TPR_SYO1"/>
    <property type="match status" value="1"/>
</dbReference>
<evidence type="ECO:0000313" key="4">
    <source>
        <dbReference type="EMBL" id="KEZ40486.1"/>
    </source>
</evidence>
<dbReference type="EMBL" id="JOWA01000121">
    <property type="protein sequence ID" value="KEZ40486.1"/>
    <property type="molecule type" value="Genomic_DNA"/>
</dbReference>
<dbReference type="InterPro" id="IPR016024">
    <property type="entry name" value="ARM-type_fold"/>
</dbReference>
<dbReference type="InterPro" id="IPR052616">
    <property type="entry name" value="SYO1-like"/>
</dbReference>
<dbReference type="Gene3D" id="1.25.10.10">
    <property type="entry name" value="Leucine-rich Repeat Variant"/>
    <property type="match status" value="2"/>
</dbReference>
<gene>
    <name evidence="4" type="ORF">SAPIO_CDS8374</name>
</gene>
<feature type="domain" description="SYO1-like TPR repeats" evidence="3">
    <location>
        <begin position="409"/>
        <end position="670"/>
    </location>
</feature>
<dbReference type="GO" id="GO:0051082">
    <property type="term" value="F:unfolded protein binding"/>
    <property type="evidence" value="ECO:0007669"/>
    <property type="project" value="TreeGrafter"/>
</dbReference>
<dbReference type="OrthoDB" id="288703at2759"/>
<sequence length="673" mass="73624">MGKARRNRVRVRDNADPLAAPSKPPSDPELAALREQKILPVLAELRNSDPRARATAANAIFGLLGDDKCRRLLLREQLLRLLLKESLADSNPEVRATGWDIIKSVAEKEDSGFCIHLYRQEILPAIEFAVGTLSETLESTEVPFERTTKAQQAIVWKIATSICSLLGALGEAQDDILEAITNNKNITNFVLSLLAREIIDADTLDECLSCAMTLTEDNPPLAEALASSPAFDLLTRLKNLDGSTSVLVCGVLHNVFAALEWNDNSPGKGGATDEILIRRLARTIQDYKPGNAANRTGEWVAPDEIASLALEILASIASGVQDTLTGGKLAGPSKGKGRGRGRGKPRGHRGAQEDEEMGDDVMDDDDDMPSDIDESDSEMDDDEMAEDMDLVTGADEEDSGIDDLPTLVSFLDKAFPQVLRLASPSSQSHPSPEIQVHAVSVLNNLSWSLACVEFAEGQSEGLFKVWAPHAKEIWDRVVNETLDSDTNDLDLATEVTSLAWAVAKALGGKLAIGEGQHQKFISLYQATKKMASTVENGQPAPTDTQDPFQSLGVKCIGALGQLARDPAPLPLNRDIGTFLLTTISFLPETAPAEVVEALNQVFDIYGDEELACDEVFWKDNFLKHLEEALPKTRKMLKGIHKNEPRLKELRDRAEEVVMNLERFVQYKKKHRPS</sequence>
<dbReference type="SUPFAM" id="SSF48371">
    <property type="entry name" value="ARM repeat"/>
    <property type="match status" value="1"/>
</dbReference>
<evidence type="ECO:0000313" key="5">
    <source>
        <dbReference type="Proteomes" id="UP000028545"/>
    </source>
</evidence>
<keyword evidence="5" id="KW-1185">Reference proteome</keyword>
<dbReference type="PANTHER" id="PTHR13347">
    <property type="entry name" value="HEAT REPEAT-CONTAINING PROTEIN 3"/>
    <property type="match status" value="1"/>
</dbReference>
<dbReference type="VEuPathDB" id="FungiDB:SAPIO_CDS8374"/>
<dbReference type="PANTHER" id="PTHR13347:SF1">
    <property type="entry name" value="HEAT REPEAT-CONTAINING PROTEIN 3"/>
    <property type="match status" value="1"/>
</dbReference>
<evidence type="ECO:0000259" key="3">
    <source>
        <dbReference type="Pfam" id="PF25567"/>
    </source>
</evidence>
<protein>
    <recommendedName>
        <fullName evidence="3">SYO1-like TPR repeats domain-containing protein</fullName>
    </recommendedName>
</protein>
<proteinExistence type="inferred from homology"/>
<dbReference type="GeneID" id="27727446"/>
<dbReference type="CDD" id="cd13394">
    <property type="entry name" value="Syo1_like"/>
    <property type="match status" value="1"/>
</dbReference>
<evidence type="ECO:0000256" key="1">
    <source>
        <dbReference type="ARBA" id="ARBA00049983"/>
    </source>
</evidence>
<dbReference type="InterPro" id="IPR057990">
    <property type="entry name" value="TPR_SYO1"/>
</dbReference>
<feature type="region of interest" description="Disordered" evidence="2">
    <location>
        <begin position="1"/>
        <end position="29"/>
    </location>
</feature>
<dbReference type="AlphaFoldDB" id="A0A084FZH4"/>
<accession>A0A084FZH4</accession>
<feature type="compositionally biased region" description="Acidic residues" evidence="2">
    <location>
        <begin position="353"/>
        <end position="383"/>
    </location>
</feature>
<dbReference type="HOGENOM" id="CLU_028608_0_0_1"/>
<dbReference type="KEGG" id="sapo:SAPIO_CDS8374"/>
<feature type="region of interest" description="Disordered" evidence="2">
    <location>
        <begin position="323"/>
        <end position="383"/>
    </location>
</feature>
<dbReference type="GO" id="GO:0006606">
    <property type="term" value="P:protein import into nucleus"/>
    <property type="evidence" value="ECO:0007669"/>
    <property type="project" value="TreeGrafter"/>
</dbReference>
<comment type="similarity">
    <text evidence="1">Belongs to the nuclear import and ribosome assembly adapter family.</text>
</comment>
<reference evidence="4 5" key="1">
    <citation type="journal article" date="2014" name="Genome Announc.">
        <title>Draft genome sequence of the pathogenic fungus Scedosporium apiospermum.</title>
        <authorList>
            <person name="Vandeputte P."/>
            <person name="Ghamrawi S."/>
            <person name="Rechenmann M."/>
            <person name="Iltis A."/>
            <person name="Giraud S."/>
            <person name="Fleury M."/>
            <person name="Thornton C."/>
            <person name="Delhaes L."/>
            <person name="Meyer W."/>
            <person name="Papon N."/>
            <person name="Bouchara J.P."/>
        </authorList>
    </citation>
    <scope>NUCLEOTIDE SEQUENCE [LARGE SCALE GENOMIC DNA]</scope>
    <source>
        <strain evidence="4 5">IHEM 14462</strain>
    </source>
</reference>
<name>A0A084FZH4_PSEDA</name>
<comment type="caution">
    <text evidence="4">The sequence shown here is derived from an EMBL/GenBank/DDBJ whole genome shotgun (WGS) entry which is preliminary data.</text>
</comment>
<dbReference type="OMA" id="ADMDMVT"/>
<dbReference type="GO" id="GO:0042273">
    <property type="term" value="P:ribosomal large subunit biogenesis"/>
    <property type="evidence" value="ECO:0007669"/>
    <property type="project" value="TreeGrafter"/>
</dbReference>
<dbReference type="RefSeq" id="XP_016640285.1">
    <property type="nucleotide sequence ID" value="XM_016790022.1"/>
</dbReference>
<evidence type="ECO:0000256" key="2">
    <source>
        <dbReference type="SAM" id="MobiDB-lite"/>
    </source>
</evidence>
<feature type="compositionally biased region" description="Basic residues" evidence="2">
    <location>
        <begin position="335"/>
        <end position="349"/>
    </location>
</feature>
<dbReference type="Proteomes" id="UP000028545">
    <property type="component" value="Unassembled WGS sequence"/>
</dbReference>
<organism evidence="4 5">
    <name type="scientific">Pseudallescheria apiosperma</name>
    <name type="common">Scedosporium apiospermum</name>
    <dbReference type="NCBI Taxonomy" id="563466"/>
    <lineage>
        <taxon>Eukaryota</taxon>
        <taxon>Fungi</taxon>
        <taxon>Dikarya</taxon>
        <taxon>Ascomycota</taxon>
        <taxon>Pezizomycotina</taxon>
        <taxon>Sordariomycetes</taxon>
        <taxon>Hypocreomycetidae</taxon>
        <taxon>Microascales</taxon>
        <taxon>Microascaceae</taxon>
        <taxon>Scedosporium</taxon>
    </lineage>
</organism>